<name>A0A835R9V3_VANPL</name>
<dbReference type="AlphaFoldDB" id="A0A835R9V3"/>
<evidence type="ECO:0000313" key="4">
    <source>
        <dbReference type="Proteomes" id="UP000639772"/>
    </source>
</evidence>
<proteinExistence type="predicted"/>
<comment type="caution">
    <text evidence="3">The sequence shown here is derived from an EMBL/GenBank/DDBJ whole genome shotgun (WGS) entry which is preliminary data.</text>
</comment>
<keyword evidence="2" id="KW-1133">Transmembrane helix</keyword>
<gene>
    <name evidence="3" type="ORF">HPP92_009209</name>
</gene>
<evidence type="ECO:0000256" key="1">
    <source>
        <dbReference type="SAM" id="MobiDB-lite"/>
    </source>
</evidence>
<protein>
    <submittedName>
        <fullName evidence="3">Uncharacterized protein</fullName>
    </submittedName>
</protein>
<feature type="region of interest" description="Disordered" evidence="1">
    <location>
        <begin position="20"/>
        <end position="57"/>
    </location>
</feature>
<reference evidence="3 4" key="1">
    <citation type="journal article" date="2020" name="Nat. Food">
        <title>A phased Vanilla planifolia genome enables genetic improvement of flavour and production.</title>
        <authorList>
            <person name="Hasing T."/>
            <person name="Tang H."/>
            <person name="Brym M."/>
            <person name="Khazi F."/>
            <person name="Huang T."/>
            <person name="Chambers A.H."/>
        </authorList>
    </citation>
    <scope>NUCLEOTIDE SEQUENCE [LARGE SCALE GENOMIC DNA]</scope>
    <source>
        <tissue evidence="3">Leaf</tissue>
    </source>
</reference>
<organism evidence="3 4">
    <name type="scientific">Vanilla planifolia</name>
    <name type="common">Vanilla</name>
    <dbReference type="NCBI Taxonomy" id="51239"/>
    <lineage>
        <taxon>Eukaryota</taxon>
        <taxon>Viridiplantae</taxon>
        <taxon>Streptophyta</taxon>
        <taxon>Embryophyta</taxon>
        <taxon>Tracheophyta</taxon>
        <taxon>Spermatophyta</taxon>
        <taxon>Magnoliopsida</taxon>
        <taxon>Liliopsida</taxon>
        <taxon>Asparagales</taxon>
        <taxon>Orchidaceae</taxon>
        <taxon>Vanilloideae</taxon>
        <taxon>Vanilleae</taxon>
        <taxon>Vanilla</taxon>
    </lineage>
</organism>
<dbReference type="EMBL" id="JADCNM010000004">
    <property type="protein sequence ID" value="KAG0487114.1"/>
    <property type="molecule type" value="Genomic_DNA"/>
</dbReference>
<evidence type="ECO:0000313" key="3">
    <source>
        <dbReference type="EMBL" id="KAG0487114.1"/>
    </source>
</evidence>
<keyword evidence="2" id="KW-0812">Transmembrane</keyword>
<keyword evidence="2" id="KW-0472">Membrane</keyword>
<feature type="compositionally biased region" description="Polar residues" evidence="1">
    <location>
        <begin position="35"/>
        <end position="51"/>
    </location>
</feature>
<feature type="transmembrane region" description="Helical" evidence="2">
    <location>
        <begin position="87"/>
        <end position="107"/>
    </location>
</feature>
<accession>A0A835R9V3</accession>
<evidence type="ECO:0000256" key="2">
    <source>
        <dbReference type="SAM" id="Phobius"/>
    </source>
</evidence>
<sequence>MQNNAAQVFPNYQFIIPVKQPEQVGETEEEEDVPNITSKSNPKTNANSSQEQRTDAELQQLPQGVFPFIAAAAAATKRQRSSLQMSLSGFSFLFFWVSFQEIQLLLFTDG</sequence>
<dbReference type="Proteomes" id="UP000639772">
    <property type="component" value="Unassembled WGS sequence"/>
</dbReference>